<dbReference type="GeneID" id="7449243"/>
<organism evidence="10 11">
    <name type="scientific">Thalassiosira pseudonana</name>
    <name type="common">Marine diatom</name>
    <name type="synonym">Cyclotella nana</name>
    <dbReference type="NCBI Taxonomy" id="35128"/>
    <lineage>
        <taxon>Eukaryota</taxon>
        <taxon>Sar</taxon>
        <taxon>Stramenopiles</taxon>
        <taxon>Ochrophyta</taxon>
        <taxon>Bacillariophyta</taxon>
        <taxon>Coscinodiscophyceae</taxon>
        <taxon>Thalassiosirophycidae</taxon>
        <taxon>Thalassiosirales</taxon>
        <taxon>Thalassiosiraceae</taxon>
        <taxon>Thalassiosira</taxon>
    </lineage>
</organism>
<protein>
    <recommendedName>
        <fullName evidence="2">protein-serine/threonine phosphatase</fullName>
        <ecNumber evidence="2">3.1.3.16</ecNumber>
    </recommendedName>
</protein>
<feature type="coiled-coil region" evidence="7">
    <location>
        <begin position="555"/>
        <end position="582"/>
    </location>
</feature>
<dbReference type="RefSeq" id="XP_002295825.1">
    <property type="nucleotide sequence ID" value="XM_002295789.1"/>
</dbReference>
<dbReference type="Proteomes" id="UP000001449">
    <property type="component" value="Chromosome 7"/>
</dbReference>
<reference evidence="10 11" key="1">
    <citation type="journal article" date="2004" name="Science">
        <title>The genome of the diatom Thalassiosira pseudonana: ecology, evolution, and metabolism.</title>
        <authorList>
            <person name="Armbrust E.V."/>
            <person name="Berges J.A."/>
            <person name="Bowler C."/>
            <person name="Green B.R."/>
            <person name="Martinez D."/>
            <person name="Putnam N.H."/>
            <person name="Zhou S."/>
            <person name="Allen A.E."/>
            <person name="Apt K.E."/>
            <person name="Bechner M."/>
            <person name="Brzezinski M.A."/>
            <person name="Chaal B.K."/>
            <person name="Chiovitti A."/>
            <person name="Davis A.K."/>
            <person name="Demarest M.S."/>
            <person name="Detter J.C."/>
            <person name="Glavina T."/>
            <person name="Goodstein D."/>
            <person name="Hadi M.Z."/>
            <person name="Hellsten U."/>
            <person name="Hildebrand M."/>
            <person name="Jenkins B.D."/>
            <person name="Jurka J."/>
            <person name="Kapitonov V.V."/>
            <person name="Kroger N."/>
            <person name="Lau W.W."/>
            <person name="Lane T.W."/>
            <person name="Larimer F.W."/>
            <person name="Lippmeier J.C."/>
            <person name="Lucas S."/>
            <person name="Medina M."/>
            <person name="Montsant A."/>
            <person name="Obornik M."/>
            <person name="Parker M.S."/>
            <person name="Palenik B."/>
            <person name="Pazour G.J."/>
            <person name="Richardson P.M."/>
            <person name="Rynearson T.A."/>
            <person name="Saito M.A."/>
            <person name="Schwartz D.C."/>
            <person name="Thamatrakoln K."/>
            <person name="Valentin K."/>
            <person name="Vardi A."/>
            <person name="Wilkerson F.P."/>
            <person name="Rokhsar D.S."/>
        </authorList>
    </citation>
    <scope>NUCLEOTIDE SEQUENCE [LARGE SCALE GENOMIC DNA]</scope>
    <source>
        <strain evidence="10 11">CCMP1335</strain>
    </source>
</reference>
<dbReference type="EC" id="3.1.3.16" evidence="2"/>
<dbReference type="PANTHER" id="PTHR23081">
    <property type="entry name" value="RNA POLYMERASE II CTD PHOSPHATASE"/>
    <property type="match status" value="1"/>
</dbReference>
<dbReference type="InterPro" id="IPR004274">
    <property type="entry name" value="FCP1_dom"/>
</dbReference>
<feature type="compositionally biased region" description="Low complexity" evidence="8">
    <location>
        <begin position="316"/>
        <end position="328"/>
    </location>
</feature>
<dbReference type="InterPro" id="IPR036420">
    <property type="entry name" value="BRCT_dom_sf"/>
</dbReference>
<dbReference type="CDD" id="cd17729">
    <property type="entry name" value="BRCT_CTDP1"/>
    <property type="match status" value="1"/>
</dbReference>
<comment type="subcellular location">
    <subcellularLocation>
        <location evidence="1">Nucleus</location>
    </subcellularLocation>
</comment>
<evidence type="ECO:0000256" key="2">
    <source>
        <dbReference type="ARBA" id="ARBA00013081"/>
    </source>
</evidence>
<dbReference type="PANTHER" id="PTHR23081:SF36">
    <property type="entry name" value="RNA POLYMERASE II SUBUNIT A C-TERMINAL DOMAIN PHOSPHATASE"/>
    <property type="match status" value="1"/>
</dbReference>
<dbReference type="HOGENOM" id="CLU_287378_0_0_1"/>
<dbReference type="InterPro" id="IPR036412">
    <property type="entry name" value="HAD-like_sf"/>
</dbReference>
<feature type="domain" description="BRCT" evidence="9">
    <location>
        <begin position="925"/>
        <end position="1016"/>
    </location>
</feature>
<dbReference type="Gene3D" id="3.40.50.1000">
    <property type="entry name" value="HAD superfamily/HAD-like"/>
    <property type="match status" value="2"/>
</dbReference>
<evidence type="ECO:0000313" key="11">
    <source>
        <dbReference type="Proteomes" id="UP000001449"/>
    </source>
</evidence>
<dbReference type="KEGG" id="tps:THAPS_6961"/>
<dbReference type="Pfam" id="PF03031">
    <property type="entry name" value="NIF"/>
    <property type="match status" value="1"/>
</dbReference>
<evidence type="ECO:0000256" key="8">
    <source>
        <dbReference type="SAM" id="MobiDB-lite"/>
    </source>
</evidence>
<dbReference type="PROSITE" id="PS50172">
    <property type="entry name" value="BRCT"/>
    <property type="match status" value="1"/>
</dbReference>
<keyword evidence="4" id="KW-0539">Nucleus</keyword>
<feature type="region of interest" description="Disordered" evidence="8">
    <location>
        <begin position="78"/>
        <end position="137"/>
    </location>
</feature>
<evidence type="ECO:0000259" key="9">
    <source>
        <dbReference type="PROSITE" id="PS50172"/>
    </source>
</evidence>
<evidence type="ECO:0000313" key="10">
    <source>
        <dbReference type="EMBL" id="ACI64542.1"/>
    </source>
</evidence>
<dbReference type="GO" id="GO:0005634">
    <property type="term" value="C:nucleus"/>
    <property type="evidence" value="ECO:0007669"/>
    <property type="project" value="UniProtKB-SubCell"/>
</dbReference>
<feature type="compositionally biased region" description="Polar residues" evidence="8">
    <location>
        <begin position="329"/>
        <end position="357"/>
    </location>
</feature>
<evidence type="ECO:0000256" key="6">
    <source>
        <dbReference type="ARBA" id="ARBA00048336"/>
    </source>
</evidence>
<feature type="region of interest" description="Disordered" evidence="8">
    <location>
        <begin position="605"/>
        <end position="748"/>
    </location>
</feature>
<feature type="compositionally biased region" description="Low complexity" evidence="8">
    <location>
        <begin position="20"/>
        <end position="34"/>
    </location>
</feature>
<feature type="compositionally biased region" description="Polar residues" evidence="8">
    <location>
        <begin position="89"/>
        <end position="104"/>
    </location>
</feature>
<name>B5YMZ1_THAPS</name>
<feature type="compositionally biased region" description="Acidic residues" evidence="8">
    <location>
        <begin position="1048"/>
        <end position="1067"/>
    </location>
</feature>
<feature type="compositionally biased region" description="Basic and acidic residues" evidence="8">
    <location>
        <begin position="857"/>
        <end position="873"/>
    </location>
</feature>
<dbReference type="InterPro" id="IPR023214">
    <property type="entry name" value="HAD_sf"/>
</dbReference>
<evidence type="ECO:0000256" key="5">
    <source>
        <dbReference type="ARBA" id="ARBA00047761"/>
    </source>
</evidence>
<gene>
    <name evidence="10" type="ORF">THAPS_6961</name>
</gene>
<feature type="compositionally biased region" description="Gly residues" evidence="8">
    <location>
        <begin position="78"/>
        <end position="87"/>
    </location>
</feature>
<feature type="region of interest" description="Disordered" evidence="8">
    <location>
        <begin position="850"/>
        <end position="873"/>
    </location>
</feature>
<sequence length="1073" mass="117769">MTTSDNLIPIKLPAPPSLPSHPTTTSHASSSSSLDAQIRWVVDSGSIVQKGERIALIVYSYGGTFSSFASAPFSADDGGGGGGGGGSLESATSVLGTTTSQRSNIRARMKKRWGSASNNNNTPSNTSSTGSNESISTDTTVSNGIALEIRAPSSGFLRVLYTKPTVFNAAQTTTSVTSNSSHSYQPLDLILAAIEPCEHPAVVGTLCAVCGADTRAAATTESGKEEKGEEVEPHVKEEMRKTLRRAHVDAQQRHVDRPSKGQKSEAKGGDISANQTMQQTTIVNTANKPATASQPASGLRSLSSLLTGAKTTQAMQQPQQRHQIPQRRNGNNPAPSSAALESTNNYASNTTDPKMTQMTVSGGITLTISEAEAKSISEASSKKLREKKQLCLVLDLDHTLLHATDDYRAGRFVADEILIDDATTAGGGDAKQNNAIRSKTAPNPQKREDVRSILLPVDLPPAQYQQYMHQKIQEQQYQLSQMQVALPLLPAQKPNSPVILRHYVKLRPHLKDFFTQIQDTYKLSVYTAGTRAYAEQIAVMICRHLAGATLDEEGLETLRRRVREKDEECRRYRDQKAKLGRRKQLELAKNRDMGMDIELALEIEKENGEGDESAPEKRTVSFEGGNDESSSAKVAKTTTFALPTKNSTTEATENVAEASASGEESELAQKVDGSLKVSANKKEATTGPSKRGSSTGNGKMHIPRKKKRVNTTGSLLPLIAPPTKPDTTKETSLEEEEAKLHDPTDERDHLRRQLEEAEKLEIAAVELRRKLFGSRIVSRTDVGDLGTDVKSLKRVFPCGGVMAAIVDDREDVWANAKNNDTGRPGEPPDNLLLVQPYHWKPFSGYRDVNNASGQDLSKSDDDKSSSEKEHADKEQDVQLLWTADILKRLHERYYSPSISLEDRDKLSVPSLLRSMRKETLLRFPQANIVFSGVIPIDKQKEERKVRVPLVRYAEELGARVLPDVTKGVTHVVARRDGSDKIHRARKEVPGCYIVQPSWLMECYWSITRRDVAPYHMGPMPKRPTQLSQRQNQLHISNVDSQNKLLLGDSDEDKESDDDDDFAADLESEMMKGP</sequence>
<feature type="compositionally biased region" description="Polar residues" evidence="8">
    <location>
        <begin position="686"/>
        <end position="697"/>
    </location>
</feature>
<dbReference type="AlphaFoldDB" id="B5YMZ1"/>
<feature type="compositionally biased region" description="Polar residues" evidence="8">
    <location>
        <begin position="1024"/>
        <end position="1042"/>
    </location>
</feature>
<dbReference type="InParanoid" id="B5YMZ1"/>
<keyword evidence="7" id="KW-0175">Coiled coil</keyword>
<dbReference type="GO" id="GO:0008420">
    <property type="term" value="F:RNA polymerase II CTD heptapeptide repeat phosphatase activity"/>
    <property type="evidence" value="ECO:0000318"/>
    <property type="project" value="GO_Central"/>
</dbReference>
<feature type="compositionally biased region" description="Basic and acidic residues" evidence="8">
    <location>
        <begin position="222"/>
        <end position="268"/>
    </location>
</feature>
<evidence type="ECO:0000256" key="1">
    <source>
        <dbReference type="ARBA" id="ARBA00004123"/>
    </source>
</evidence>
<dbReference type="eggNOG" id="KOG0323">
    <property type="taxonomic scope" value="Eukaryota"/>
</dbReference>
<dbReference type="PaxDb" id="35128-Thaps6961"/>
<feature type="compositionally biased region" description="Basic and acidic residues" evidence="8">
    <location>
        <begin position="726"/>
        <end position="748"/>
    </location>
</feature>
<dbReference type="EMBL" id="CP001160">
    <property type="protein sequence ID" value="ACI64542.1"/>
    <property type="molecule type" value="Genomic_DNA"/>
</dbReference>
<comment type="catalytic activity">
    <reaction evidence="6">
        <text>O-phospho-L-threonyl-[protein] + H2O = L-threonyl-[protein] + phosphate</text>
        <dbReference type="Rhea" id="RHEA:47004"/>
        <dbReference type="Rhea" id="RHEA-COMP:11060"/>
        <dbReference type="Rhea" id="RHEA-COMP:11605"/>
        <dbReference type="ChEBI" id="CHEBI:15377"/>
        <dbReference type="ChEBI" id="CHEBI:30013"/>
        <dbReference type="ChEBI" id="CHEBI:43474"/>
        <dbReference type="ChEBI" id="CHEBI:61977"/>
        <dbReference type="EC" id="3.1.3.16"/>
    </reaction>
</comment>
<feature type="compositionally biased region" description="Low complexity" evidence="8">
    <location>
        <begin position="115"/>
        <end position="137"/>
    </location>
</feature>
<keyword evidence="11" id="KW-1185">Reference proteome</keyword>
<dbReference type="STRING" id="35128.B5YMZ1"/>
<feature type="compositionally biased region" description="Basic and acidic residues" evidence="8">
    <location>
        <begin position="605"/>
        <end position="620"/>
    </location>
</feature>
<feature type="compositionally biased region" description="Polar residues" evidence="8">
    <location>
        <begin position="627"/>
        <end position="652"/>
    </location>
</feature>
<dbReference type="InterPro" id="IPR001357">
    <property type="entry name" value="BRCT_dom"/>
</dbReference>
<reference evidence="10 11" key="2">
    <citation type="journal article" date="2008" name="Nature">
        <title>The Phaeodactylum genome reveals the evolutionary history of diatom genomes.</title>
        <authorList>
            <person name="Bowler C."/>
            <person name="Allen A.E."/>
            <person name="Badger J.H."/>
            <person name="Grimwood J."/>
            <person name="Jabbari K."/>
            <person name="Kuo A."/>
            <person name="Maheswari U."/>
            <person name="Martens C."/>
            <person name="Maumus F."/>
            <person name="Otillar R.P."/>
            <person name="Rayko E."/>
            <person name="Salamov A."/>
            <person name="Vandepoele K."/>
            <person name="Beszteri B."/>
            <person name="Gruber A."/>
            <person name="Heijde M."/>
            <person name="Katinka M."/>
            <person name="Mock T."/>
            <person name="Valentin K."/>
            <person name="Verret F."/>
            <person name="Berges J.A."/>
            <person name="Brownlee C."/>
            <person name="Cadoret J.P."/>
            <person name="Chiovitti A."/>
            <person name="Choi C.J."/>
            <person name="Coesel S."/>
            <person name="De Martino A."/>
            <person name="Detter J.C."/>
            <person name="Durkin C."/>
            <person name="Falciatore A."/>
            <person name="Fournet J."/>
            <person name="Haruta M."/>
            <person name="Huysman M.J."/>
            <person name="Jenkins B.D."/>
            <person name="Jiroutova K."/>
            <person name="Jorgensen R.E."/>
            <person name="Joubert Y."/>
            <person name="Kaplan A."/>
            <person name="Kroger N."/>
            <person name="Kroth P.G."/>
            <person name="La Roche J."/>
            <person name="Lindquist E."/>
            <person name="Lommer M."/>
            <person name="Martin-Jezequel V."/>
            <person name="Lopez P.J."/>
            <person name="Lucas S."/>
            <person name="Mangogna M."/>
            <person name="McGinnis K."/>
            <person name="Medlin L.K."/>
            <person name="Montsant A."/>
            <person name="Oudot-Le Secq M.P."/>
            <person name="Napoli C."/>
            <person name="Obornik M."/>
            <person name="Parker M.S."/>
            <person name="Petit J.L."/>
            <person name="Porcel B.M."/>
            <person name="Poulsen N."/>
            <person name="Robison M."/>
            <person name="Rychlewski L."/>
            <person name="Rynearson T.A."/>
            <person name="Schmutz J."/>
            <person name="Shapiro H."/>
            <person name="Siaut M."/>
            <person name="Stanley M."/>
            <person name="Sussman M.R."/>
            <person name="Taylor A.R."/>
            <person name="Vardi A."/>
            <person name="von Dassow P."/>
            <person name="Vyverman W."/>
            <person name="Willis A."/>
            <person name="Wyrwicz L.S."/>
            <person name="Rokhsar D.S."/>
            <person name="Weissenbach J."/>
            <person name="Armbrust E.V."/>
            <person name="Green B.R."/>
            <person name="Van de Peer Y."/>
            <person name="Grigoriev I.V."/>
        </authorList>
    </citation>
    <scope>NUCLEOTIDE SEQUENCE [LARGE SCALE GENOMIC DNA]</scope>
    <source>
        <strain evidence="10 11">CCMP1335</strain>
    </source>
</reference>
<feature type="compositionally biased region" description="Polar residues" evidence="8">
    <location>
        <begin position="431"/>
        <end position="443"/>
    </location>
</feature>
<feature type="region of interest" description="Disordered" evidence="8">
    <location>
        <begin position="310"/>
        <end position="357"/>
    </location>
</feature>
<dbReference type="SUPFAM" id="SSF52113">
    <property type="entry name" value="BRCT domain"/>
    <property type="match status" value="1"/>
</dbReference>
<dbReference type="SUPFAM" id="SSF56784">
    <property type="entry name" value="HAD-like"/>
    <property type="match status" value="1"/>
</dbReference>
<evidence type="ECO:0000256" key="7">
    <source>
        <dbReference type="SAM" id="Coils"/>
    </source>
</evidence>
<dbReference type="Gene3D" id="3.40.50.10190">
    <property type="entry name" value="BRCT domain"/>
    <property type="match status" value="1"/>
</dbReference>
<feature type="region of interest" description="Disordered" evidence="8">
    <location>
        <begin position="1015"/>
        <end position="1073"/>
    </location>
</feature>
<feature type="region of interest" description="Disordered" evidence="8">
    <location>
        <begin position="423"/>
        <end position="447"/>
    </location>
</feature>
<keyword evidence="3" id="KW-0378">Hydrolase</keyword>
<accession>B5YMZ1</accession>
<evidence type="ECO:0000256" key="3">
    <source>
        <dbReference type="ARBA" id="ARBA00022801"/>
    </source>
</evidence>
<dbReference type="SMART" id="SM00577">
    <property type="entry name" value="CPDc"/>
    <property type="match status" value="1"/>
</dbReference>
<feature type="region of interest" description="Disordered" evidence="8">
    <location>
        <begin position="218"/>
        <end position="274"/>
    </location>
</feature>
<feature type="region of interest" description="Disordered" evidence="8">
    <location>
        <begin position="1"/>
        <end position="34"/>
    </location>
</feature>
<evidence type="ECO:0000256" key="4">
    <source>
        <dbReference type="ARBA" id="ARBA00023242"/>
    </source>
</evidence>
<dbReference type="Pfam" id="PF00533">
    <property type="entry name" value="BRCT"/>
    <property type="match status" value="1"/>
</dbReference>
<dbReference type="InterPro" id="IPR039189">
    <property type="entry name" value="Fcp1"/>
</dbReference>
<comment type="catalytic activity">
    <reaction evidence="5">
        <text>O-phospho-L-seryl-[protein] + H2O = L-seryl-[protein] + phosphate</text>
        <dbReference type="Rhea" id="RHEA:20629"/>
        <dbReference type="Rhea" id="RHEA-COMP:9863"/>
        <dbReference type="Rhea" id="RHEA-COMP:11604"/>
        <dbReference type="ChEBI" id="CHEBI:15377"/>
        <dbReference type="ChEBI" id="CHEBI:29999"/>
        <dbReference type="ChEBI" id="CHEBI:43474"/>
        <dbReference type="ChEBI" id="CHEBI:83421"/>
        <dbReference type="EC" id="3.1.3.16"/>
    </reaction>
</comment>
<proteinExistence type="predicted"/>